<evidence type="ECO:0000313" key="3">
    <source>
        <dbReference type="Proteomes" id="UP000886520"/>
    </source>
</evidence>
<name>A0A9D4UFY2_ADICA</name>
<dbReference type="EMBL" id="JABFUD020000018">
    <property type="protein sequence ID" value="KAI5066644.1"/>
    <property type="molecule type" value="Genomic_DNA"/>
</dbReference>
<gene>
    <name evidence="2" type="ORF">GOP47_0019268</name>
</gene>
<dbReference type="Proteomes" id="UP000886520">
    <property type="component" value="Chromosome 18"/>
</dbReference>
<organism evidence="2 3">
    <name type="scientific">Adiantum capillus-veneris</name>
    <name type="common">Maidenhair fern</name>
    <dbReference type="NCBI Taxonomy" id="13818"/>
    <lineage>
        <taxon>Eukaryota</taxon>
        <taxon>Viridiplantae</taxon>
        <taxon>Streptophyta</taxon>
        <taxon>Embryophyta</taxon>
        <taxon>Tracheophyta</taxon>
        <taxon>Polypodiopsida</taxon>
        <taxon>Polypodiidae</taxon>
        <taxon>Polypodiales</taxon>
        <taxon>Pteridineae</taxon>
        <taxon>Pteridaceae</taxon>
        <taxon>Vittarioideae</taxon>
        <taxon>Adiantum</taxon>
    </lineage>
</organism>
<feature type="compositionally biased region" description="Basic and acidic residues" evidence="1">
    <location>
        <begin position="444"/>
        <end position="453"/>
    </location>
</feature>
<feature type="compositionally biased region" description="Basic and acidic residues" evidence="1">
    <location>
        <begin position="411"/>
        <end position="421"/>
    </location>
</feature>
<protein>
    <submittedName>
        <fullName evidence="2">Uncharacterized protein</fullName>
    </submittedName>
</protein>
<feature type="region of interest" description="Disordered" evidence="1">
    <location>
        <begin position="392"/>
        <end position="515"/>
    </location>
</feature>
<comment type="caution">
    <text evidence="2">The sequence shown here is derived from an EMBL/GenBank/DDBJ whole genome shotgun (WGS) entry which is preliminary data.</text>
</comment>
<feature type="compositionally biased region" description="Basic and acidic residues" evidence="1">
    <location>
        <begin position="492"/>
        <end position="504"/>
    </location>
</feature>
<dbReference type="AlphaFoldDB" id="A0A9D4UFY2"/>
<feature type="compositionally biased region" description="Basic and acidic residues" evidence="1">
    <location>
        <begin position="209"/>
        <end position="223"/>
    </location>
</feature>
<evidence type="ECO:0000313" key="2">
    <source>
        <dbReference type="EMBL" id="KAI5066644.1"/>
    </source>
</evidence>
<evidence type="ECO:0000256" key="1">
    <source>
        <dbReference type="SAM" id="MobiDB-lite"/>
    </source>
</evidence>
<sequence length="837" mass="89071">MENEGQEAQNISSALNVPLVDVQAPESGATDLHTDKNGCVKEEGCTMSPSTPGETTENGYSQEDALPVQPPLHHHNESASTQAILEQEESSEVKNAADNASMEMKGSMRSEAAEGETQAQVEQEPVAGSNEGECFADVASMDSIENVENLADSNGPVQIEQEPEWVSGEVECAASGASMIPMQQEEELVQDETLPQMEQQVGTSDNGGTEEKESYSDSPNHIEEYSAVGSNEGENAGTDASINTMQKEDGLILGKASIQVGEELEVGINEGACAADDISLDIAPIQIERKHEAGSTEGECTGDDTPMVISHEEEALGKGEAHVQISQEDYAGLDEGEGAADDIGESEEATDSIVEVSVDACGMVDVEGHIETEQSASDSANQDASSCSAIEFQEDSQEDNSGRAVFEEEPELRNQDTHACEAVEEDVDAKKQDVQADPTEFPAVEEHNEKADHQSPSAAGVDEPPAVPTSTESGLMMESPLCTSEIGLLSDQRSDGDEVHEGKGGNDGQSDATNASIGGQEMEKVLSRELPDFSKQDAEIKQPTAQGLPYANEGFHMKPSLAAEGEPVEDSLATDKIADEKQLEALKKEELGLDTLVTEQTSKGEGDVAATPMLVEENGDVYCSAVGEGAMNKLERIADTQLNGKVASFLEVKAANGLPPTMVEHGFCRNIGEDELEANASKINSSQNGLFLEDATADGEKHMASEQFNGFGKIGTHLEKGTNAAKCQERVGVSQAAEAPMDAAVPLSSMVHENGFVHHSEDNILGHQCTTSISVQPTQDEKSREISQFLVVPQQKAKDSEGSKQNKVERPNGNMALVLRSSWWGCCGMLDALLHKD</sequence>
<feature type="region of interest" description="Disordered" evidence="1">
    <location>
        <begin position="199"/>
        <end position="223"/>
    </location>
</feature>
<reference evidence="2" key="1">
    <citation type="submission" date="2021-01" db="EMBL/GenBank/DDBJ databases">
        <title>Adiantum capillus-veneris genome.</title>
        <authorList>
            <person name="Fang Y."/>
            <person name="Liao Q."/>
        </authorList>
    </citation>
    <scope>NUCLEOTIDE SEQUENCE</scope>
    <source>
        <strain evidence="2">H3</strain>
        <tissue evidence="2">Leaf</tissue>
    </source>
</reference>
<keyword evidence="3" id="KW-1185">Reference proteome</keyword>
<feature type="compositionally biased region" description="Basic and acidic residues" evidence="1">
    <location>
        <begin position="32"/>
        <end position="44"/>
    </location>
</feature>
<feature type="compositionally biased region" description="Polar residues" evidence="1">
    <location>
        <begin position="47"/>
        <end position="61"/>
    </location>
</feature>
<feature type="region of interest" description="Disordered" evidence="1">
    <location>
        <begin position="26"/>
        <end position="131"/>
    </location>
</feature>
<accession>A0A9D4UFY2</accession>
<dbReference type="OrthoDB" id="1989954at2759"/>
<proteinExistence type="predicted"/>